<dbReference type="PANTHER" id="PTHR46612:SF1">
    <property type="entry name" value="XYLOSIDE XYLOSYLTRANSFERASE 1"/>
    <property type="match status" value="1"/>
</dbReference>
<organism evidence="1 2">
    <name type="scientific">Artemia franciscana</name>
    <name type="common">Brine shrimp</name>
    <name type="synonym">Artemia sanfranciscana</name>
    <dbReference type="NCBI Taxonomy" id="6661"/>
    <lineage>
        <taxon>Eukaryota</taxon>
        <taxon>Metazoa</taxon>
        <taxon>Ecdysozoa</taxon>
        <taxon>Arthropoda</taxon>
        <taxon>Crustacea</taxon>
        <taxon>Branchiopoda</taxon>
        <taxon>Anostraca</taxon>
        <taxon>Artemiidae</taxon>
        <taxon>Artemia</taxon>
    </lineage>
</organism>
<evidence type="ECO:0000313" key="1">
    <source>
        <dbReference type="EMBL" id="KAK2723200.1"/>
    </source>
</evidence>
<dbReference type="Proteomes" id="UP001187531">
    <property type="component" value="Unassembled WGS sequence"/>
</dbReference>
<protein>
    <submittedName>
        <fullName evidence="1">Uncharacterized protein</fullName>
    </submittedName>
</protein>
<evidence type="ECO:0000313" key="2">
    <source>
        <dbReference type="Proteomes" id="UP001187531"/>
    </source>
</evidence>
<dbReference type="EMBL" id="JAVRJZ010000004">
    <property type="protein sequence ID" value="KAK2723200.1"/>
    <property type="molecule type" value="Genomic_DNA"/>
</dbReference>
<gene>
    <name evidence="1" type="ORF">QYM36_001766</name>
</gene>
<dbReference type="InterPro" id="IPR042465">
    <property type="entry name" value="XXLT1"/>
</dbReference>
<dbReference type="SUPFAM" id="SSF53448">
    <property type="entry name" value="Nucleotide-diphospho-sugar transferases"/>
    <property type="match status" value="1"/>
</dbReference>
<keyword evidence="2" id="KW-1185">Reference proteome</keyword>
<dbReference type="GO" id="GO:0016266">
    <property type="term" value="P:protein O-linked glycosylation via N-acetyl-galactosamine"/>
    <property type="evidence" value="ECO:0007669"/>
    <property type="project" value="TreeGrafter"/>
</dbReference>
<dbReference type="InterPro" id="IPR029044">
    <property type="entry name" value="Nucleotide-diphossugar_trans"/>
</dbReference>
<sequence length="117" mass="13617">MIVRVSCYKGFNTGVMLFDLEKARKSEEFNYRLTENGYKSLFEKYEIVSELGDQDFFTLLGAEHPNLFYVLDCSLNRQMDPSFFSDRLFDKYHGCDTEIKIYHSNGRSEIPSAGIDL</sequence>
<proteinExistence type="predicted"/>
<comment type="caution">
    <text evidence="1">The sequence shown here is derived from an EMBL/GenBank/DDBJ whole genome shotgun (WGS) entry which is preliminary data.</text>
</comment>
<name>A0AA88I7D0_ARTSF</name>
<dbReference type="GO" id="GO:0005789">
    <property type="term" value="C:endoplasmic reticulum membrane"/>
    <property type="evidence" value="ECO:0007669"/>
    <property type="project" value="TreeGrafter"/>
</dbReference>
<dbReference type="GO" id="GO:0140560">
    <property type="term" value="F:xylosyl alpha-1,3-xylosyltransferase activity"/>
    <property type="evidence" value="ECO:0007669"/>
    <property type="project" value="TreeGrafter"/>
</dbReference>
<dbReference type="PANTHER" id="PTHR46612">
    <property type="entry name" value="XYLOSIDE XYLOSYLTRANSFERASE 1"/>
    <property type="match status" value="1"/>
</dbReference>
<dbReference type="Gene3D" id="3.90.550.10">
    <property type="entry name" value="Spore Coat Polysaccharide Biosynthesis Protein SpsA, Chain A"/>
    <property type="match status" value="1"/>
</dbReference>
<reference evidence="1" key="1">
    <citation type="submission" date="2023-07" db="EMBL/GenBank/DDBJ databases">
        <title>Chromosome-level genome assembly of Artemia franciscana.</title>
        <authorList>
            <person name="Jo E."/>
        </authorList>
    </citation>
    <scope>NUCLEOTIDE SEQUENCE</scope>
    <source>
        <tissue evidence="1">Whole body</tissue>
    </source>
</reference>
<accession>A0AA88I7D0</accession>
<dbReference type="AlphaFoldDB" id="A0AA88I7D0"/>